<evidence type="ECO:0000313" key="4">
    <source>
        <dbReference type="Proteomes" id="UP000749311"/>
    </source>
</evidence>
<keyword evidence="4" id="KW-1185">Reference proteome</keyword>
<dbReference type="Gene3D" id="3.40.50.1820">
    <property type="entry name" value="alpha/beta hydrolase"/>
    <property type="match status" value="1"/>
</dbReference>
<dbReference type="PANTHER" id="PTHR48081:SF6">
    <property type="entry name" value="PEPTIDASE S9 PROLYL OLIGOPEPTIDASE CATALYTIC DOMAIN-CONTAINING PROTEIN"/>
    <property type="match status" value="1"/>
</dbReference>
<dbReference type="Pfam" id="PF20434">
    <property type="entry name" value="BD-FAE"/>
    <property type="match status" value="1"/>
</dbReference>
<dbReference type="Proteomes" id="UP000749311">
    <property type="component" value="Unassembled WGS sequence"/>
</dbReference>
<proteinExistence type="predicted"/>
<feature type="domain" description="BD-FAE-like" evidence="2">
    <location>
        <begin position="33"/>
        <end position="126"/>
    </location>
</feature>
<comment type="caution">
    <text evidence="3">The sequence shown here is derived from an EMBL/GenBank/DDBJ whole genome shotgun (WGS) entry which is preliminary data.</text>
</comment>
<dbReference type="InterPro" id="IPR050300">
    <property type="entry name" value="GDXG_lipolytic_enzyme"/>
</dbReference>
<dbReference type="InterPro" id="IPR029058">
    <property type="entry name" value="AB_hydrolase_fold"/>
</dbReference>
<sequence>MITEVVPLSGNPDATLTTYLHARSPKLANVEVRPAVLVIPGGAYEHVSDREGEPVALEFFGAGYQVFVLRYSVGGAAAWPNPLTEAENALGLIAGHAREWGVDPDRVAVLGFSAGGHLAASLATHGRMRPAALMLGYAVTTAGTLKICHPASHAAPDVIAAVDPRTPPTFCFHTATDASVPVTDSLTFCAALARAGVPFELHVFPHGAHGLALGTPFTSTGRPEMVEPAFAGWVALAVAWLGRLFPVA</sequence>
<organism evidence="3 4">
    <name type="scientific">Brooklawnia cerclae</name>
    <dbReference type="NCBI Taxonomy" id="349934"/>
    <lineage>
        <taxon>Bacteria</taxon>
        <taxon>Bacillati</taxon>
        <taxon>Actinomycetota</taxon>
        <taxon>Actinomycetes</taxon>
        <taxon>Propionibacteriales</taxon>
        <taxon>Propionibacteriaceae</taxon>
        <taxon>Brooklawnia</taxon>
    </lineage>
</organism>
<keyword evidence="1" id="KW-0378">Hydrolase</keyword>
<reference evidence="3 4" key="1">
    <citation type="submission" date="2020-02" db="EMBL/GenBank/DDBJ databases">
        <title>Sequencing the genomes of 1000 actinobacteria strains.</title>
        <authorList>
            <person name="Klenk H.-P."/>
        </authorList>
    </citation>
    <scope>NUCLEOTIDE SEQUENCE [LARGE SCALE GENOMIC DNA]</scope>
    <source>
        <strain evidence="3 4">DSM 19609</strain>
    </source>
</reference>
<protein>
    <submittedName>
        <fullName evidence="3">Acetyl esterase/lipase</fullName>
    </submittedName>
</protein>
<evidence type="ECO:0000256" key="1">
    <source>
        <dbReference type="ARBA" id="ARBA00022801"/>
    </source>
</evidence>
<evidence type="ECO:0000313" key="3">
    <source>
        <dbReference type="EMBL" id="NIH55472.1"/>
    </source>
</evidence>
<gene>
    <name evidence="3" type="ORF">FB473_000117</name>
</gene>
<dbReference type="InterPro" id="IPR049492">
    <property type="entry name" value="BD-FAE-like_dom"/>
</dbReference>
<dbReference type="SUPFAM" id="SSF53474">
    <property type="entry name" value="alpha/beta-Hydrolases"/>
    <property type="match status" value="1"/>
</dbReference>
<evidence type="ECO:0000259" key="2">
    <source>
        <dbReference type="Pfam" id="PF20434"/>
    </source>
</evidence>
<dbReference type="RefSeq" id="WP_167163864.1">
    <property type="nucleotide sequence ID" value="NZ_BAAAOO010000012.1"/>
</dbReference>
<name>A0ABX0SAP1_9ACTN</name>
<accession>A0ABX0SAP1</accession>
<dbReference type="EMBL" id="JAAMOZ010000001">
    <property type="protein sequence ID" value="NIH55472.1"/>
    <property type="molecule type" value="Genomic_DNA"/>
</dbReference>
<dbReference type="PANTHER" id="PTHR48081">
    <property type="entry name" value="AB HYDROLASE SUPERFAMILY PROTEIN C4A8.06C"/>
    <property type="match status" value="1"/>
</dbReference>